<protein>
    <submittedName>
        <fullName evidence="2">Uncharacterized protein</fullName>
    </submittedName>
</protein>
<keyword evidence="3" id="KW-1185">Reference proteome</keyword>
<name>A0A6A6PF16_9PEZI</name>
<dbReference type="AlphaFoldDB" id="A0A6A6PF16"/>
<feature type="compositionally biased region" description="Basic residues" evidence="1">
    <location>
        <begin position="57"/>
        <end position="66"/>
    </location>
</feature>
<feature type="non-terminal residue" evidence="2">
    <location>
        <position position="85"/>
    </location>
</feature>
<evidence type="ECO:0000313" key="2">
    <source>
        <dbReference type="EMBL" id="KAF2461963.1"/>
    </source>
</evidence>
<organism evidence="2 3">
    <name type="scientific">Lineolata rhizophorae</name>
    <dbReference type="NCBI Taxonomy" id="578093"/>
    <lineage>
        <taxon>Eukaryota</taxon>
        <taxon>Fungi</taxon>
        <taxon>Dikarya</taxon>
        <taxon>Ascomycota</taxon>
        <taxon>Pezizomycotina</taxon>
        <taxon>Dothideomycetes</taxon>
        <taxon>Dothideomycetes incertae sedis</taxon>
        <taxon>Lineolatales</taxon>
        <taxon>Lineolataceae</taxon>
        <taxon>Lineolata</taxon>
    </lineage>
</organism>
<reference evidence="2" key="1">
    <citation type="journal article" date="2020" name="Stud. Mycol.">
        <title>101 Dothideomycetes genomes: a test case for predicting lifestyles and emergence of pathogens.</title>
        <authorList>
            <person name="Haridas S."/>
            <person name="Albert R."/>
            <person name="Binder M."/>
            <person name="Bloem J."/>
            <person name="Labutti K."/>
            <person name="Salamov A."/>
            <person name="Andreopoulos B."/>
            <person name="Baker S."/>
            <person name="Barry K."/>
            <person name="Bills G."/>
            <person name="Bluhm B."/>
            <person name="Cannon C."/>
            <person name="Castanera R."/>
            <person name="Culley D."/>
            <person name="Daum C."/>
            <person name="Ezra D."/>
            <person name="Gonzalez J."/>
            <person name="Henrissat B."/>
            <person name="Kuo A."/>
            <person name="Liang C."/>
            <person name="Lipzen A."/>
            <person name="Lutzoni F."/>
            <person name="Magnuson J."/>
            <person name="Mondo S."/>
            <person name="Nolan M."/>
            <person name="Ohm R."/>
            <person name="Pangilinan J."/>
            <person name="Park H.-J."/>
            <person name="Ramirez L."/>
            <person name="Alfaro M."/>
            <person name="Sun H."/>
            <person name="Tritt A."/>
            <person name="Yoshinaga Y."/>
            <person name="Zwiers L.-H."/>
            <person name="Turgeon B."/>
            <person name="Goodwin S."/>
            <person name="Spatafora J."/>
            <person name="Crous P."/>
            <person name="Grigoriev I."/>
        </authorList>
    </citation>
    <scope>NUCLEOTIDE SEQUENCE</scope>
    <source>
        <strain evidence="2">ATCC 16933</strain>
    </source>
</reference>
<feature type="region of interest" description="Disordered" evidence="1">
    <location>
        <begin position="1"/>
        <end position="85"/>
    </location>
</feature>
<sequence>MPSIQWPHHPAYLVSTHPTRNHSPRFLVTMLRSPSRTHQPQSNNYSNDTQPTTPIHTRARAQRHHPPNIANFKTKGRKKGKKVKI</sequence>
<gene>
    <name evidence="2" type="ORF">BDY21DRAFT_330136</name>
</gene>
<proteinExistence type="predicted"/>
<evidence type="ECO:0000313" key="3">
    <source>
        <dbReference type="Proteomes" id="UP000799766"/>
    </source>
</evidence>
<dbReference type="Proteomes" id="UP000799766">
    <property type="component" value="Unassembled WGS sequence"/>
</dbReference>
<accession>A0A6A6PF16</accession>
<feature type="compositionally biased region" description="Polar residues" evidence="1">
    <location>
        <begin position="32"/>
        <end position="55"/>
    </location>
</feature>
<feature type="compositionally biased region" description="Basic residues" evidence="1">
    <location>
        <begin position="74"/>
        <end position="85"/>
    </location>
</feature>
<evidence type="ECO:0000256" key="1">
    <source>
        <dbReference type="SAM" id="MobiDB-lite"/>
    </source>
</evidence>
<dbReference type="EMBL" id="MU001670">
    <property type="protein sequence ID" value="KAF2461963.1"/>
    <property type="molecule type" value="Genomic_DNA"/>
</dbReference>